<dbReference type="AlphaFoldDB" id="A0A919XTV7"/>
<keyword evidence="2" id="KW-1185">Reference proteome</keyword>
<dbReference type="Pfam" id="PF19645">
    <property type="entry name" value="DUF6148"/>
    <property type="match status" value="1"/>
</dbReference>
<protein>
    <submittedName>
        <fullName evidence="1">Uncharacterized protein</fullName>
    </submittedName>
</protein>
<organism evidence="1 2">
    <name type="scientific">Paenibacillus antibioticophila</name>
    <dbReference type="NCBI Taxonomy" id="1274374"/>
    <lineage>
        <taxon>Bacteria</taxon>
        <taxon>Bacillati</taxon>
        <taxon>Bacillota</taxon>
        <taxon>Bacilli</taxon>
        <taxon>Bacillales</taxon>
        <taxon>Paenibacillaceae</taxon>
        <taxon>Paenibacillus</taxon>
    </lineage>
</organism>
<name>A0A919XTV7_9BACL</name>
<dbReference type="InterPro" id="IPR046146">
    <property type="entry name" value="DUF6148"/>
</dbReference>
<dbReference type="RefSeq" id="WP_212941990.1">
    <property type="nucleotide sequence ID" value="NZ_BORR01000017.1"/>
</dbReference>
<dbReference type="Proteomes" id="UP000681162">
    <property type="component" value="Unassembled WGS sequence"/>
</dbReference>
<reference evidence="1 2" key="1">
    <citation type="submission" date="2021-03" db="EMBL/GenBank/DDBJ databases">
        <title>Antimicrobial resistance genes in bacteria isolated from Japanese honey, and their potential for conferring macrolide and lincosamide resistance in the American foulbrood pathogen Paenibacillus larvae.</title>
        <authorList>
            <person name="Okamoto M."/>
            <person name="Kumagai M."/>
            <person name="Kanamori H."/>
            <person name="Takamatsu D."/>
        </authorList>
    </citation>
    <scope>NUCLEOTIDE SEQUENCE [LARGE SCALE GENOMIC DNA]</scope>
    <source>
        <strain evidence="1 2">J41TS12</strain>
    </source>
</reference>
<evidence type="ECO:0000313" key="2">
    <source>
        <dbReference type="Proteomes" id="UP000681162"/>
    </source>
</evidence>
<accession>A0A919XTV7</accession>
<evidence type="ECO:0000313" key="1">
    <source>
        <dbReference type="EMBL" id="GIO39062.1"/>
    </source>
</evidence>
<comment type="caution">
    <text evidence="1">The sequence shown here is derived from an EMBL/GenBank/DDBJ whole genome shotgun (WGS) entry which is preliminary data.</text>
</comment>
<sequence length="77" mass="8661">MARLEELQLRLSQYIACESAILNGAQTYSLAGRSLTRANLSEIAEMIRYLEKEIAAEEAKSRGKGRNKVFGIIPRDF</sequence>
<proteinExistence type="predicted"/>
<gene>
    <name evidence="1" type="ORF">J41TS12_39230</name>
</gene>
<dbReference type="EMBL" id="BORR01000017">
    <property type="protein sequence ID" value="GIO39062.1"/>
    <property type="molecule type" value="Genomic_DNA"/>
</dbReference>